<sequence length="84" mass="9484">MNDTIEVGMTYDEYLAQIRAEQFGWETEEITSISDSDLTKPAVEPEASVEEVHYEEPVVEGTPVVEEPVPTEEVPEEVEELDEV</sequence>
<protein>
    <submittedName>
        <fullName evidence="2">Uncharacterized protein</fullName>
    </submittedName>
</protein>
<feature type="compositionally biased region" description="Acidic residues" evidence="1">
    <location>
        <begin position="69"/>
        <end position="84"/>
    </location>
</feature>
<evidence type="ECO:0000313" key="2">
    <source>
        <dbReference type="EMBL" id="DAD94772.1"/>
    </source>
</evidence>
<organism evidence="2">
    <name type="scientific">Siphoviridae sp. ctK0l2</name>
    <dbReference type="NCBI Taxonomy" id="2826243"/>
    <lineage>
        <taxon>Viruses</taxon>
        <taxon>Duplodnaviria</taxon>
        <taxon>Heunggongvirae</taxon>
        <taxon>Uroviricota</taxon>
        <taxon>Caudoviricetes</taxon>
    </lineage>
</organism>
<feature type="region of interest" description="Disordered" evidence="1">
    <location>
        <begin position="47"/>
        <end position="84"/>
    </location>
</feature>
<evidence type="ECO:0000256" key="1">
    <source>
        <dbReference type="SAM" id="MobiDB-lite"/>
    </source>
</evidence>
<proteinExistence type="predicted"/>
<reference evidence="2" key="1">
    <citation type="journal article" date="2021" name="Proc. Natl. Acad. Sci. U.S.A.">
        <title>A Catalog of Tens of Thousands of Viruses from Human Metagenomes Reveals Hidden Associations with Chronic Diseases.</title>
        <authorList>
            <person name="Tisza M.J."/>
            <person name="Buck C.B."/>
        </authorList>
    </citation>
    <scope>NUCLEOTIDE SEQUENCE</scope>
    <source>
        <strain evidence="2">CtK0l2</strain>
    </source>
</reference>
<feature type="compositionally biased region" description="Low complexity" evidence="1">
    <location>
        <begin position="59"/>
        <end position="68"/>
    </location>
</feature>
<dbReference type="EMBL" id="BK015181">
    <property type="protein sequence ID" value="DAD94772.1"/>
    <property type="molecule type" value="Genomic_DNA"/>
</dbReference>
<name>A0A8S5NK84_9CAUD</name>
<accession>A0A8S5NK84</accession>